<dbReference type="Gene3D" id="2.30.30.380">
    <property type="entry name" value="Zn-finger domain of Sec23/24"/>
    <property type="match status" value="1"/>
</dbReference>
<sequence length="184" mass="20254">MNRRKFKRHNKRMEVKYTDGRGPVGRGFVKDISEQGVFIKCRKPAPLGTTVDITATLPDGMTARVRGTVRRAVKGVQSVSQSMNGMAVEVNAYDTIYSHFLHGIVGDFQGPDLSMYESSLGAPIVESDEKKEQEQAARPSLIPEKKEQESVVIACSSCGAKNRVPKARFNSMPKCGRCGMFLIA</sequence>
<dbReference type="Pfam" id="PF07238">
    <property type="entry name" value="PilZ"/>
    <property type="match status" value="1"/>
</dbReference>
<evidence type="ECO:0000256" key="1">
    <source>
        <dbReference type="SAM" id="MobiDB-lite"/>
    </source>
</evidence>
<feature type="domain" description="Thioredoxin 2 N-terminal" evidence="3">
    <location>
        <begin position="154"/>
        <end position="179"/>
    </location>
</feature>
<evidence type="ECO:0000259" key="2">
    <source>
        <dbReference type="Pfam" id="PF07238"/>
    </source>
</evidence>
<comment type="caution">
    <text evidence="4">The sequence shown here is derived from an EMBL/GenBank/DDBJ whole genome shotgun (WGS) entry which is preliminary data.</text>
</comment>
<evidence type="ECO:0000313" key="4">
    <source>
        <dbReference type="EMBL" id="KKM14504.1"/>
    </source>
</evidence>
<dbReference type="SUPFAM" id="SSF141371">
    <property type="entry name" value="PilZ domain-like"/>
    <property type="match status" value="1"/>
</dbReference>
<proteinExistence type="predicted"/>
<dbReference type="Gene3D" id="2.40.10.220">
    <property type="entry name" value="predicted glycosyltransferase like domains"/>
    <property type="match status" value="1"/>
</dbReference>
<organism evidence="4">
    <name type="scientific">marine sediment metagenome</name>
    <dbReference type="NCBI Taxonomy" id="412755"/>
    <lineage>
        <taxon>unclassified sequences</taxon>
        <taxon>metagenomes</taxon>
        <taxon>ecological metagenomes</taxon>
    </lineage>
</organism>
<evidence type="ECO:0000259" key="3">
    <source>
        <dbReference type="Pfam" id="PF21352"/>
    </source>
</evidence>
<dbReference type="Pfam" id="PF21352">
    <property type="entry name" value="Zn_ribbon_Thio2"/>
    <property type="match status" value="1"/>
</dbReference>
<dbReference type="EMBL" id="LAZR01015130">
    <property type="protein sequence ID" value="KKM14504.1"/>
    <property type="molecule type" value="Genomic_DNA"/>
</dbReference>
<gene>
    <name evidence="4" type="ORF">LCGC14_1705450</name>
</gene>
<protein>
    <submittedName>
        <fullName evidence="4">Uncharacterized protein</fullName>
    </submittedName>
</protein>
<feature type="domain" description="PilZ" evidence="2">
    <location>
        <begin position="2"/>
        <end position="75"/>
    </location>
</feature>
<feature type="region of interest" description="Disordered" evidence="1">
    <location>
        <begin position="124"/>
        <end position="144"/>
    </location>
</feature>
<accession>A0A0F9I4F1</accession>
<reference evidence="4" key="1">
    <citation type="journal article" date="2015" name="Nature">
        <title>Complex archaea that bridge the gap between prokaryotes and eukaryotes.</title>
        <authorList>
            <person name="Spang A."/>
            <person name="Saw J.H."/>
            <person name="Jorgensen S.L."/>
            <person name="Zaremba-Niedzwiedzka K."/>
            <person name="Martijn J."/>
            <person name="Lind A.E."/>
            <person name="van Eijk R."/>
            <person name="Schleper C."/>
            <person name="Guy L."/>
            <person name="Ettema T.J."/>
        </authorList>
    </citation>
    <scope>NUCLEOTIDE SEQUENCE</scope>
</reference>
<name>A0A0F9I4F1_9ZZZZ</name>
<dbReference type="GO" id="GO:0035438">
    <property type="term" value="F:cyclic-di-GMP binding"/>
    <property type="evidence" value="ECO:0007669"/>
    <property type="project" value="InterPro"/>
</dbReference>
<dbReference type="AlphaFoldDB" id="A0A0F9I4F1"/>
<dbReference type="InterPro" id="IPR049299">
    <property type="entry name" value="Thio2_N"/>
</dbReference>
<dbReference type="InterPro" id="IPR009875">
    <property type="entry name" value="PilZ_domain"/>
</dbReference>